<dbReference type="Proteomes" id="UP000439903">
    <property type="component" value="Unassembled WGS sequence"/>
</dbReference>
<protein>
    <submittedName>
        <fullName evidence="2">Uncharacterized protein</fullName>
    </submittedName>
</protein>
<dbReference type="AlphaFoldDB" id="A0A8H4AZ12"/>
<gene>
    <name evidence="2" type="ORF">F8M41_001435</name>
</gene>
<evidence type="ECO:0000313" key="3">
    <source>
        <dbReference type="Proteomes" id="UP000439903"/>
    </source>
</evidence>
<proteinExistence type="predicted"/>
<reference evidence="2 3" key="1">
    <citation type="journal article" date="2019" name="Environ. Microbiol.">
        <title>At the nexus of three kingdoms: the genome of the mycorrhizal fungus Gigaspora margarita provides insights into plant, endobacterial and fungal interactions.</title>
        <authorList>
            <person name="Venice F."/>
            <person name="Ghignone S."/>
            <person name="Salvioli di Fossalunga A."/>
            <person name="Amselem J."/>
            <person name="Novero M."/>
            <person name="Xianan X."/>
            <person name="Sedzielewska Toro K."/>
            <person name="Morin E."/>
            <person name="Lipzen A."/>
            <person name="Grigoriev I.V."/>
            <person name="Henrissat B."/>
            <person name="Martin F.M."/>
            <person name="Bonfante P."/>
        </authorList>
    </citation>
    <scope>NUCLEOTIDE SEQUENCE [LARGE SCALE GENOMIC DNA]</scope>
    <source>
        <strain evidence="2 3">BEG34</strain>
    </source>
</reference>
<organism evidence="2 3">
    <name type="scientific">Gigaspora margarita</name>
    <dbReference type="NCBI Taxonomy" id="4874"/>
    <lineage>
        <taxon>Eukaryota</taxon>
        <taxon>Fungi</taxon>
        <taxon>Fungi incertae sedis</taxon>
        <taxon>Mucoromycota</taxon>
        <taxon>Glomeromycotina</taxon>
        <taxon>Glomeromycetes</taxon>
        <taxon>Diversisporales</taxon>
        <taxon>Gigasporaceae</taxon>
        <taxon>Gigaspora</taxon>
    </lineage>
</organism>
<evidence type="ECO:0000313" key="2">
    <source>
        <dbReference type="EMBL" id="KAF0546332.1"/>
    </source>
</evidence>
<keyword evidence="3" id="KW-1185">Reference proteome</keyword>
<evidence type="ECO:0000256" key="1">
    <source>
        <dbReference type="SAM" id="MobiDB-lite"/>
    </source>
</evidence>
<sequence length="221" mass="24606">MGVVSNMIDEGNDAAFDVPCNEITTGSILVRSGSENGATEFGGDVVKNDGEDVNLNVQNNKNNVNVGGRTENANIPGVRFEKHNDESDCTDWIDSNHRKEINECKSLVIESELTTSRGNEACVNSNESKKAIPNQKSAGDMGDDPKDSINGDKAPNGRAIIVNSEIGNGKGIRDEKRKYKYRREYKFHDEKSCHDECLACDYRLVELERNKKGVYDERSWR</sequence>
<comment type="caution">
    <text evidence="2">The sequence shown here is derived from an EMBL/GenBank/DDBJ whole genome shotgun (WGS) entry which is preliminary data.</text>
</comment>
<name>A0A8H4AZ12_GIGMA</name>
<feature type="region of interest" description="Disordered" evidence="1">
    <location>
        <begin position="124"/>
        <end position="156"/>
    </location>
</feature>
<accession>A0A8H4AZ12</accession>
<dbReference type="EMBL" id="WTPW01000112">
    <property type="protein sequence ID" value="KAF0546332.1"/>
    <property type="molecule type" value="Genomic_DNA"/>
</dbReference>